<name>X0UVV7_9ZZZZ</name>
<dbReference type="InterPro" id="IPR011032">
    <property type="entry name" value="GroES-like_sf"/>
</dbReference>
<organism evidence="2">
    <name type="scientific">marine sediment metagenome</name>
    <dbReference type="NCBI Taxonomy" id="412755"/>
    <lineage>
        <taxon>unclassified sequences</taxon>
        <taxon>metagenomes</taxon>
        <taxon>ecological metagenomes</taxon>
    </lineage>
</organism>
<protein>
    <submittedName>
        <fullName evidence="2">Uncharacterized protein</fullName>
    </submittedName>
</protein>
<evidence type="ECO:0000313" key="2">
    <source>
        <dbReference type="EMBL" id="GAG09890.1"/>
    </source>
</evidence>
<comment type="caution">
    <text evidence="2">The sequence shown here is derived from an EMBL/GenBank/DDBJ whole genome shotgun (WGS) entry which is preliminary data.</text>
</comment>
<evidence type="ECO:0000256" key="1">
    <source>
        <dbReference type="ARBA" id="ARBA00023002"/>
    </source>
</evidence>
<dbReference type="SUPFAM" id="SSF50129">
    <property type="entry name" value="GroES-like"/>
    <property type="match status" value="1"/>
</dbReference>
<keyword evidence="1" id="KW-0560">Oxidoreductase</keyword>
<accession>X0UVV7</accession>
<dbReference type="Gene3D" id="3.90.180.10">
    <property type="entry name" value="Medium-chain alcohol dehydrogenases, catalytic domain"/>
    <property type="match status" value="1"/>
</dbReference>
<reference evidence="2" key="1">
    <citation type="journal article" date="2014" name="Front. Microbiol.">
        <title>High frequency of phylogenetically diverse reductive dehalogenase-homologous genes in deep subseafloor sedimentary metagenomes.</title>
        <authorList>
            <person name="Kawai M."/>
            <person name="Futagami T."/>
            <person name="Toyoda A."/>
            <person name="Takaki Y."/>
            <person name="Nishi S."/>
            <person name="Hori S."/>
            <person name="Arai W."/>
            <person name="Tsubouchi T."/>
            <person name="Morono Y."/>
            <person name="Uchiyama I."/>
            <person name="Ito T."/>
            <person name="Fujiyama A."/>
            <person name="Inagaki F."/>
            <person name="Takami H."/>
        </authorList>
    </citation>
    <scope>NUCLEOTIDE SEQUENCE</scope>
    <source>
        <strain evidence="2">Expedition CK06-06</strain>
    </source>
</reference>
<gene>
    <name evidence="2" type="ORF">S01H1_39048</name>
</gene>
<dbReference type="PANTHER" id="PTHR43401">
    <property type="entry name" value="L-THREONINE 3-DEHYDROGENASE"/>
    <property type="match status" value="1"/>
</dbReference>
<sequence>MKALRWHGQKDLRLEEVPEPSPGAGEVKIKVKWCGICGTDLHEYSDGPVLLPVKR</sequence>
<dbReference type="InterPro" id="IPR050129">
    <property type="entry name" value="Zn_alcohol_dh"/>
</dbReference>
<dbReference type="PANTHER" id="PTHR43401:SF2">
    <property type="entry name" value="L-THREONINE 3-DEHYDROGENASE"/>
    <property type="match status" value="1"/>
</dbReference>
<dbReference type="AlphaFoldDB" id="X0UVV7"/>
<dbReference type="EMBL" id="BARS01024608">
    <property type="protein sequence ID" value="GAG09890.1"/>
    <property type="molecule type" value="Genomic_DNA"/>
</dbReference>
<proteinExistence type="predicted"/>
<feature type="non-terminal residue" evidence="2">
    <location>
        <position position="55"/>
    </location>
</feature>
<dbReference type="GO" id="GO:0016491">
    <property type="term" value="F:oxidoreductase activity"/>
    <property type="evidence" value="ECO:0007669"/>
    <property type="project" value="UniProtKB-KW"/>
</dbReference>